<evidence type="ECO:0000313" key="5">
    <source>
        <dbReference type="RefSeq" id="XP_020653567.2"/>
    </source>
</evidence>
<dbReference type="InterPro" id="IPR000719">
    <property type="entry name" value="Prot_kinase_dom"/>
</dbReference>
<keyword evidence="4" id="KW-1185">Reference proteome</keyword>
<dbReference type="GO" id="GO:0007166">
    <property type="term" value="P:cell surface receptor signaling pathway"/>
    <property type="evidence" value="ECO:0007669"/>
    <property type="project" value="InterPro"/>
</dbReference>
<evidence type="ECO:0000256" key="1">
    <source>
        <dbReference type="ARBA" id="ARBA00022741"/>
    </source>
</evidence>
<dbReference type="GeneID" id="110081310"/>
<dbReference type="SUPFAM" id="SSF56112">
    <property type="entry name" value="Protein kinase-like (PK-like)"/>
    <property type="match status" value="1"/>
</dbReference>
<dbReference type="Pfam" id="PF07714">
    <property type="entry name" value="PK_Tyr_Ser-Thr"/>
    <property type="match status" value="1"/>
</dbReference>
<dbReference type="InterPro" id="IPR036537">
    <property type="entry name" value="Adaptor_Cbl_N_dom_sf"/>
</dbReference>
<dbReference type="InterPro" id="IPR059179">
    <property type="entry name" value="MLKL-like_MCAfunc"/>
</dbReference>
<dbReference type="Gene3D" id="3.30.200.20">
    <property type="entry name" value="Phosphorylase Kinase, domain 1"/>
    <property type="match status" value="1"/>
</dbReference>
<evidence type="ECO:0000313" key="4">
    <source>
        <dbReference type="Proteomes" id="UP001652642"/>
    </source>
</evidence>
<dbReference type="KEGG" id="pvt:110081310"/>
<dbReference type="PANTHER" id="PTHR44329:SF298">
    <property type="entry name" value="MIXED LINEAGE KINASE DOMAIN-LIKE PROTEIN"/>
    <property type="match status" value="1"/>
</dbReference>
<dbReference type="Gene3D" id="1.20.930.20">
    <property type="entry name" value="Adaptor protein Cbl, N-terminal domain"/>
    <property type="match status" value="1"/>
</dbReference>
<name>A0A6J0TYW9_9SAUR</name>
<accession>A0A6J0TYW9</accession>
<proteinExistence type="predicted"/>
<dbReference type="FunCoup" id="A0A6J0TYW9">
    <property type="interactions" value="15"/>
</dbReference>
<reference evidence="5" key="1">
    <citation type="submission" date="2025-08" db="UniProtKB">
        <authorList>
            <consortium name="RefSeq"/>
        </authorList>
    </citation>
    <scope>IDENTIFICATION</scope>
</reference>
<dbReference type="GO" id="GO:0097527">
    <property type="term" value="P:necroptotic signaling pathway"/>
    <property type="evidence" value="ECO:0007669"/>
    <property type="project" value="TreeGrafter"/>
</dbReference>
<dbReference type="InterPro" id="IPR011009">
    <property type="entry name" value="Kinase-like_dom_sf"/>
</dbReference>
<organism evidence="4 5">
    <name type="scientific">Pogona vitticeps</name>
    <name type="common">central bearded dragon</name>
    <dbReference type="NCBI Taxonomy" id="103695"/>
    <lineage>
        <taxon>Eukaryota</taxon>
        <taxon>Metazoa</taxon>
        <taxon>Chordata</taxon>
        <taxon>Craniata</taxon>
        <taxon>Vertebrata</taxon>
        <taxon>Euteleostomi</taxon>
        <taxon>Lepidosauria</taxon>
        <taxon>Squamata</taxon>
        <taxon>Bifurcata</taxon>
        <taxon>Unidentata</taxon>
        <taxon>Episquamata</taxon>
        <taxon>Toxicofera</taxon>
        <taxon>Iguania</taxon>
        <taxon>Acrodonta</taxon>
        <taxon>Agamidae</taxon>
        <taxon>Amphibolurinae</taxon>
        <taxon>Pogona</taxon>
    </lineage>
</organism>
<keyword evidence="2" id="KW-0067">ATP-binding</keyword>
<dbReference type="Pfam" id="PF22215">
    <property type="entry name" value="MLKL_N"/>
    <property type="match status" value="1"/>
</dbReference>
<protein>
    <submittedName>
        <fullName evidence="5">Mixed lineage kinase domain-like protein</fullName>
    </submittedName>
</protein>
<dbReference type="CDD" id="cd21037">
    <property type="entry name" value="MLKL_NTD"/>
    <property type="match status" value="1"/>
</dbReference>
<dbReference type="InterPro" id="IPR051681">
    <property type="entry name" value="Ser/Thr_Kinases-Pseudokinases"/>
</dbReference>
<dbReference type="Proteomes" id="UP001652642">
    <property type="component" value="Chromosome 10"/>
</dbReference>
<feature type="domain" description="Protein kinase" evidence="3">
    <location>
        <begin position="160"/>
        <end position="434"/>
    </location>
</feature>
<dbReference type="PROSITE" id="PS50011">
    <property type="entry name" value="PROTEIN_KINASE_DOM"/>
    <property type="match status" value="1"/>
</dbReference>
<dbReference type="Gene3D" id="1.10.510.10">
    <property type="entry name" value="Transferase(Phosphotransferase) domain 1"/>
    <property type="match status" value="1"/>
</dbReference>
<dbReference type="GO" id="GO:0004672">
    <property type="term" value="F:protein kinase activity"/>
    <property type="evidence" value="ECO:0007669"/>
    <property type="project" value="InterPro"/>
</dbReference>
<dbReference type="RefSeq" id="XP_020653567.2">
    <property type="nucleotide sequence ID" value="XM_020797908.2"/>
</dbReference>
<keyword evidence="1" id="KW-0547">Nucleotide-binding</keyword>
<dbReference type="AlphaFoldDB" id="A0A6J0TYW9"/>
<evidence type="ECO:0000259" key="3">
    <source>
        <dbReference type="PROSITE" id="PS50011"/>
    </source>
</evidence>
<dbReference type="GO" id="GO:0005524">
    <property type="term" value="F:ATP binding"/>
    <property type="evidence" value="ECO:0007669"/>
    <property type="project" value="UniProtKB-KW"/>
</dbReference>
<sequence length="445" mass="50889">MDVVEGILTAAKVIYDQSQQMKCCKKQKARLVHRMEMVLRPVRLLQRQPACALSADLELILQSMLGLLEEAQRLFDKYKGQNWLEKIVRAGDMLEQFADLNTRFSDVAEGLLLQLQVEQKVLACFERQVVSKESRQDLAEDKVSLKEMLKEQGADPPLEIAEIKKSLITNLTCVMEAKQYMLYKGEYYKFPVAVKVFKNPLTTDTKKVRKIFEEEIRALKRLESPCILRMYGICIDETGSIPEYSIVMEYCEQGTLREVLKREPDLPWKIRTEMASDAAAGLYRLHQTGGMCQLHRSIDSTKFLVAKGYCVKLSGFKLDQTQSSISKKSKEKVHKEVSASAYICPEGLASVNHQYNLASEMYSFGIVLWEIATGKIPFAGCSSKEIYEKVHEQKYQEPVGEDCPIYLRDIINRCRDFEPSKRPSAEEIVNRLLIDQDHQNDSVAV</sequence>
<gene>
    <name evidence="5" type="primary">MLKL</name>
</gene>
<dbReference type="InterPro" id="IPR054000">
    <property type="entry name" value="MLKL_N"/>
</dbReference>
<dbReference type="InParanoid" id="A0A6J0TYW9"/>
<dbReference type="PANTHER" id="PTHR44329">
    <property type="entry name" value="SERINE/THREONINE-PROTEIN KINASE TNNI3K-RELATED"/>
    <property type="match status" value="1"/>
</dbReference>
<evidence type="ECO:0000256" key="2">
    <source>
        <dbReference type="ARBA" id="ARBA00022840"/>
    </source>
</evidence>
<dbReference type="InterPro" id="IPR001245">
    <property type="entry name" value="Ser-Thr/Tyr_kinase_cat_dom"/>
</dbReference>
<dbReference type="OrthoDB" id="4062651at2759"/>
<dbReference type="CTD" id="197259"/>